<dbReference type="SMART" id="SM00910">
    <property type="entry name" value="HIRAN"/>
    <property type="match status" value="1"/>
</dbReference>
<dbReference type="RefSeq" id="WP_306074601.1">
    <property type="nucleotide sequence ID" value="NZ_JAROBZ020000002.1"/>
</dbReference>
<keyword evidence="1" id="KW-0479">Metal-binding</keyword>
<dbReference type="EMBL" id="JAROBZ020000002">
    <property type="protein sequence ID" value="MFB3170045.1"/>
    <property type="molecule type" value="Genomic_DNA"/>
</dbReference>
<proteinExistence type="predicted"/>
<organism evidence="4 5">
    <name type="scientific">Neobacillus driksii</name>
    <dbReference type="NCBI Taxonomy" id="3035913"/>
    <lineage>
        <taxon>Bacteria</taxon>
        <taxon>Bacillati</taxon>
        <taxon>Bacillota</taxon>
        <taxon>Bacilli</taxon>
        <taxon>Bacillales</taxon>
        <taxon>Bacillaceae</taxon>
        <taxon>Neobacillus</taxon>
    </lineage>
</organism>
<name>A0ABV4YZ03_9BACI</name>
<keyword evidence="2" id="KW-0378">Hydrolase</keyword>
<comment type="caution">
    <text evidence="4">The sequence shown here is derived from an EMBL/GenBank/DDBJ whole genome shotgun (WGS) entry which is preliminary data.</text>
</comment>
<evidence type="ECO:0000259" key="3">
    <source>
        <dbReference type="SMART" id="SM00910"/>
    </source>
</evidence>
<dbReference type="InterPro" id="IPR014905">
    <property type="entry name" value="HIRAN"/>
</dbReference>
<dbReference type="Gene3D" id="3.30.70.2330">
    <property type="match status" value="1"/>
</dbReference>
<gene>
    <name evidence="4" type="ORF">P5G62_023340</name>
</gene>
<evidence type="ECO:0000313" key="4">
    <source>
        <dbReference type="EMBL" id="MFB3170045.1"/>
    </source>
</evidence>
<sequence length="281" mass="32884">MNGDNLEFFKSLKVKGVSFDRRQDVIAKMDSLDRIVLKRERSNEYDGNAIAVYTIRNEQIGYIDREVSTELAAIIDEGRKVVASISKIIGGGGYHYGVVLDIYVERPKAYAFSFINDEPQLMKKFQENLYLSNYYSREIGFLQSVLEKLPPSIQCFHFISYYIIENYEVGVDFTWELINKAEVTWYETLLQLADFDVENVTPSHFMKLLLTDLYYCFHVKDVIYLLTRVDNGETGLEEDVMVMLQQSTDELARFFGNEFTHIYAQWELLVWHLKENEKETI</sequence>
<dbReference type="Pfam" id="PF08797">
    <property type="entry name" value="HIRAN"/>
    <property type="match status" value="1"/>
</dbReference>
<dbReference type="Proteomes" id="UP001241748">
    <property type="component" value="Unassembled WGS sequence"/>
</dbReference>
<accession>A0ABV4YZ03</accession>
<evidence type="ECO:0000256" key="1">
    <source>
        <dbReference type="ARBA" id="ARBA00022723"/>
    </source>
</evidence>
<evidence type="ECO:0000256" key="2">
    <source>
        <dbReference type="ARBA" id="ARBA00022801"/>
    </source>
</evidence>
<feature type="domain" description="HIRAN" evidence="3">
    <location>
        <begin position="9"/>
        <end position="106"/>
    </location>
</feature>
<evidence type="ECO:0000313" key="5">
    <source>
        <dbReference type="Proteomes" id="UP001241748"/>
    </source>
</evidence>
<keyword evidence="5" id="KW-1185">Reference proteome</keyword>
<protein>
    <submittedName>
        <fullName evidence="4">HIRAN domain-containing protein</fullName>
    </submittedName>
</protein>
<reference evidence="4 5" key="1">
    <citation type="submission" date="2024-05" db="EMBL/GenBank/DDBJ databases">
        <authorList>
            <person name="Venkateswaran K."/>
        </authorList>
    </citation>
    <scope>NUCLEOTIDE SEQUENCE [LARGE SCALE GENOMIC DNA]</scope>
    <source>
        <strain evidence="4 5">179-C4-2-HS</strain>
    </source>
</reference>